<dbReference type="InterPro" id="IPR027417">
    <property type="entry name" value="P-loop_NTPase"/>
</dbReference>
<dbReference type="PANTHER" id="PTHR24221:SF503">
    <property type="entry name" value="MITOCHONDRIAL POTASSIUM CHANNEL ATP-BINDING SUBUNIT"/>
    <property type="match status" value="1"/>
</dbReference>
<dbReference type="VEuPathDB" id="FungiDB:LEMA_P070720.1"/>
<dbReference type="PANTHER" id="PTHR24221">
    <property type="entry name" value="ATP-BINDING CASSETTE SUB-FAMILY B"/>
    <property type="match status" value="1"/>
</dbReference>
<dbReference type="GO" id="GO:0042626">
    <property type="term" value="F:ATPase-coupled transmembrane transporter activity"/>
    <property type="evidence" value="ECO:0007669"/>
    <property type="project" value="TreeGrafter"/>
</dbReference>
<dbReference type="SUPFAM" id="SSF52540">
    <property type="entry name" value="P-loop containing nucleoside triphosphate hydrolases"/>
    <property type="match status" value="1"/>
</dbReference>
<dbReference type="SMART" id="SM00382">
    <property type="entry name" value="AAA"/>
    <property type="match status" value="1"/>
</dbReference>
<reference evidence="5" key="1">
    <citation type="journal article" date="2011" name="Nat. Commun.">
        <title>Effector diversification within compartments of the Leptosphaeria maculans genome affected by Repeat-Induced Point mutations.</title>
        <authorList>
            <person name="Rouxel T."/>
            <person name="Grandaubert J."/>
            <person name="Hane J.K."/>
            <person name="Hoede C."/>
            <person name="van de Wouw A.P."/>
            <person name="Couloux A."/>
            <person name="Dominguez V."/>
            <person name="Anthouard V."/>
            <person name="Bally P."/>
            <person name="Bourras S."/>
            <person name="Cozijnsen A.J."/>
            <person name="Ciuffetti L.M."/>
            <person name="Degrave A."/>
            <person name="Dilmaghani A."/>
            <person name="Duret L."/>
            <person name="Fudal I."/>
            <person name="Goodwin S.B."/>
            <person name="Gout L."/>
            <person name="Glaser N."/>
            <person name="Linglin J."/>
            <person name="Kema G.H.J."/>
            <person name="Lapalu N."/>
            <person name="Lawrence C.B."/>
            <person name="May K."/>
            <person name="Meyer M."/>
            <person name="Ollivier B."/>
            <person name="Poulain J."/>
            <person name="Schoch C.L."/>
            <person name="Simon A."/>
            <person name="Spatafora J.W."/>
            <person name="Stachowiak A."/>
            <person name="Turgeon B.G."/>
            <person name="Tyler B.M."/>
            <person name="Vincent D."/>
            <person name="Weissenbach J."/>
            <person name="Amselem J."/>
            <person name="Quesneville H."/>
            <person name="Oliver R.P."/>
            <person name="Wincker P."/>
            <person name="Balesdent M.-H."/>
            <person name="Howlett B.J."/>
        </authorList>
    </citation>
    <scope>NUCLEOTIDE SEQUENCE [LARGE SCALE GENOMIC DNA]</scope>
    <source>
        <strain evidence="5">JN3 / isolate v23.1.3 / race Av1-4-5-6-7-8</strain>
    </source>
</reference>
<feature type="domain" description="AAA+ ATPase" evidence="3">
    <location>
        <begin position="7"/>
        <end position="146"/>
    </location>
</feature>
<dbReference type="GO" id="GO:0016020">
    <property type="term" value="C:membrane"/>
    <property type="evidence" value="ECO:0007669"/>
    <property type="project" value="TreeGrafter"/>
</dbReference>
<dbReference type="HOGENOM" id="CLU_1525427_0_0_1"/>
<evidence type="ECO:0000313" key="4">
    <source>
        <dbReference type="EMBL" id="CBX91564.1"/>
    </source>
</evidence>
<dbReference type="OrthoDB" id="6500128at2759"/>
<accession>E4ZJD3</accession>
<dbReference type="InterPro" id="IPR003593">
    <property type="entry name" value="AAA+_ATPase"/>
</dbReference>
<name>E4ZJD3_LEPMJ</name>
<dbReference type="Pfam" id="PF00005">
    <property type="entry name" value="ABC_tran"/>
    <property type="match status" value="1"/>
</dbReference>
<dbReference type="InterPro" id="IPR003439">
    <property type="entry name" value="ABC_transporter-like_ATP-bd"/>
</dbReference>
<dbReference type="GO" id="GO:0005524">
    <property type="term" value="F:ATP binding"/>
    <property type="evidence" value="ECO:0007669"/>
    <property type="project" value="UniProtKB-KW"/>
</dbReference>
<evidence type="ECO:0000313" key="5">
    <source>
        <dbReference type="Proteomes" id="UP000002668"/>
    </source>
</evidence>
<evidence type="ECO:0000256" key="2">
    <source>
        <dbReference type="ARBA" id="ARBA00022840"/>
    </source>
</evidence>
<sequence length="176" mass="18864">MSLKCDAGELTAIVGLSGSGKSTIASLITRFYDPQSGAVFLDGKNLKDINIRNLRGFISLVQQEPSLLDRSILENIALGLVNSPPHAHLEKVLLSGVLSQVAEDVRGGEDLLKAAEKTTPEVVEIVRLVQHAADLADVAIFIGRLEFGFATLVGSSGSLVSKVLFISFWNSVFSRE</sequence>
<dbReference type="Gene3D" id="3.40.50.300">
    <property type="entry name" value="P-loop containing nucleotide triphosphate hydrolases"/>
    <property type="match status" value="1"/>
</dbReference>
<dbReference type="InParanoid" id="E4ZJD3"/>
<dbReference type="EMBL" id="FP929072">
    <property type="protein sequence ID" value="CBX91564.1"/>
    <property type="molecule type" value="Genomic_DNA"/>
</dbReference>
<evidence type="ECO:0000256" key="1">
    <source>
        <dbReference type="ARBA" id="ARBA00022741"/>
    </source>
</evidence>
<keyword evidence="2" id="KW-0067">ATP-binding</keyword>
<dbReference type="AlphaFoldDB" id="E4ZJD3"/>
<keyword evidence="1" id="KW-0547">Nucleotide-binding</keyword>
<dbReference type="STRING" id="985895.E4ZJD3"/>
<evidence type="ECO:0000259" key="3">
    <source>
        <dbReference type="SMART" id="SM00382"/>
    </source>
</evidence>
<dbReference type="GO" id="GO:0016887">
    <property type="term" value="F:ATP hydrolysis activity"/>
    <property type="evidence" value="ECO:0007669"/>
    <property type="project" value="InterPro"/>
</dbReference>
<dbReference type="InterPro" id="IPR039421">
    <property type="entry name" value="Type_1_exporter"/>
</dbReference>
<proteinExistence type="predicted"/>
<keyword evidence="5" id="KW-1185">Reference proteome</keyword>
<gene>
    <name evidence="4" type="ORF">LEMA_P070720.1</name>
</gene>
<dbReference type="Proteomes" id="UP000002668">
    <property type="component" value="Genome"/>
</dbReference>
<organism evidence="5">
    <name type="scientific">Leptosphaeria maculans (strain JN3 / isolate v23.1.3 / race Av1-4-5-6-7-8)</name>
    <name type="common">Blackleg fungus</name>
    <name type="synonym">Phoma lingam</name>
    <dbReference type="NCBI Taxonomy" id="985895"/>
    <lineage>
        <taxon>Eukaryota</taxon>
        <taxon>Fungi</taxon>
        <taxon>Dikarya</taxon>
        <taxon>Ascomycota</taxon>
        <taxon>Pezizomycotina</taxon>
        <taxon>Dothideomycetes</taxon>
        <taxon>Pleosporomycetidae</taxon>
        <taxon>Pleosporales</taxon>
        <taxon>Pleosporineae</taxon>
        <taxon>Leptosphaeriaceae</taxon>
        <taxon>Plenodomus</taxon>
        <taxon>Plenodomus lingam/Leptosphaeria maculans species complex</taxon>
    </lineage>
</organism>
<dbReference type="eggNOG" id="KOG0055">
    <property type="taxonomic scope" value="Eukaryota"/>
</dbReference>
<protein>
    <recommendedName>
        <fullName evidence="3">AAA+ ATPase domain-containing protein</fullName>
    </recommendedName>
</protein>